<accession>A0A177A4S4</accession>
<evidence type="ECO:0000256" key="4">
    <source>
        <dbReference type="ARBA" id="ARBA00022946"/>
    </source>
</evidence>
<evidence type="ECO:0000256" key="3">
    <source>
        <dbReference type="ARBA" id="ARBA00016197"/>
    </source>
</evidence>
<dbReference type="PANTHER" id="PTHR36091:SF1">
    <property type="entry name" value="ALTERED INHERITANCE OF MITOCHONDRIA PROTEIN 9, MITOCHONDRIAL"/>
    <property type="match status" value="1"/>
</dbReference>
<dbReference type="GeneID" id="36289803"/>
<dbReference type="GO" id="GO:0005739">
    <property type="term" value="C:mitochondrion"/>
    <property type="evidence" value="ECO:0007669"/>
    <property type="project" value="UniProtKB-SubCell"/>
</dbReference>
<dbReference type="GO" id="GO:0016740">
    <property type="term" value="F:transferase activity"/>
    <property type="evidence" value="ECO:0007669"/>
    <property type="project" value="UniProtKB-KW"/>
</dbReference>
<dbReference type="OrthoDB" id="5327538at2759"/>
<evidence type="ECO:0000313" key="7">
    <source>
        <dbReference type="EMBL" id="OAF56472.1"/>
    </source>
</evidence>
<keyword evidence="4" id="KW-0809">Transit peptide</keyword>
<organism evidence="7">
    <name type="scientific">Pseudogymnoascus destructans</name>
    <dbReference type="NCBI Taxonomy" id="655981"/>
    <lineage>
        <taxon>Eukaryota</taxon>
        <taxon>Fungi</taxon>
        <taxon>Dikarya</taxon>
        <taxon>Ascomycota</taxon>
        <taxon>Pezizomycotina</taxon>
        <taxon>Leotiomycetes</taxon>
        <taxon>Thelebolales</taxon>
        <taxon>Thelebolaceae</taxon>
        <taxon>Pseudogymnoascus</taxon>
    </lineage>
</organism>
<dbReference type="AlphaFoldDB" id="A0A177A4S4"/>
<reference evidence="7" key="1">
    <citation type="submission" date="2016-03" db="EMBL/GenBank/DDBJ databases">
        <title>Updated assembly of Pseudogymnoascus destructans, the fungus causing white-nose syndrome of bats.</title>
        <authorList>
            <person name="Palmer J.M."/>
            <person name="Drees K.P."/>
            <person name="Foster J.T."/>
            <person name="Lindner D.L."/>
        </authorList>
    </citation>
    <scope>NUCLEOTIDE SEQUENCE [LARGE SCALE GENOMIC DNA]</scope>
    <source>
        <strain evidence="7">20631-21</strain>
    </source>
</reference>
<sequence>MSCFPTRLVVTSTMRSAGWQRDMLSLTSRSKAVAAESVGKKRVSHMKKLPEGGFNRVFLLTMDDGFEVTVKIPYHPTVPKHFATESEVATLDFLQSKGIPISRVYA</sequence>
<keyword evidence="5" id="KW-0496">Mitochondrion</keyword>
<evidence type="ECO:0000256" key="2">
    <source>
        <dbReference type="ARBA" id="ARBA00005543"/>
    </source>
</evidence>
<comment type="similarity">
    <text evidence="2">Belongs to the AIM9 family.</text>
</comment>
<evidence type="ECO:0000256" key="5">
    <source>
        <dbReference type="ARBA" id="ARBA00023128"/>
    </source>
</evidence>
<evidence type="ECO:0000256" key="6">
    <source>
        <dbReference type="ARBA" id="ARBA00031849"/>
    </source>
</evidence>
<dbReference type="Proteomes" id="UP000077154">
    <property type="component" value="Unassembled WGS sequence"/>
</dbReference>
<gene>
    <name evidence="7" type="primary">AIM9_3</name>
    <name evidence="7" type="ORF">VC83_06747</name>
</gene>
<comment type="subcellular location">
    <subcellularLocation>
        <location evidence="1">Mitochondrion</location>
    </subcellularLocation>
</comment>
<dbReference type="InterPro" id="IPR011009">
    <property type="entry name" value="Kinase-like_dom_sf"/>
</dbReference>
<name>A0A177A4S4_9PEZI</name>
<proteinExistence type="inferred from homology"/>
<protein>
    <recommendedName>
        <fullName evidence="3">Altered inheritance of mitochondria protein 9, mitochondrial</fullName>
    </recommendedName>
    <alternativeName>
        <fullName evidence="6">Found in mitochondrial proteome protein 29</fullName>
    </alternativeName>
</protein>
<dbReference type="EMBL" id="KV441404">
    <property type="protein sequence ID" value="OAF56472.1"/>
    <property type="molecule type" value="Genomic_DNA"/>
</dbReference>
<dbReference type="SUPFAM" id="SSF56112">
    <property type="entry name" value="Protein kinase-like (PK-like)"/>
    <property type="match status" value="1"/>
</dbReference>
<evidence type="ECO:0000256" key="1">
    <source>
        <dbReference type="ARBA" id="ARBA00004173"/>
    </source>
</evidence>
<keyword evidence="7" id="KW-0808">Transferase</keyword>
<dbReference type="InterPro" id="IPR051035">
    <property type="entry name" value="Mito_inheritance_9"/>
</dbReference>
<dbReference type="PANTHER" id="PTHR36091">
    <property type="entry name" value="ALTERED INHERITANCE OF MITOCHONDRIA PROTEIN 9, MITOCHONDRIAL"/>
    <property type="match status" value="1"/>
</dbReference>
<dbReference type="RefSeq" id="XP_024321766.1">
    <property type="nucleotide sequence ID" value="XM_024470336.1"/>
</dbReference>